<dbReference type="InterPro" id="IPR000408">
    <property type="entry name" value="Reg_chr_condens"/>
</dbReference>
<accession>A0A3B3U8Z0</accession>
<reference evidence="2" key="2">
    <citation type="submission" date="2025-09" db="UniProtKB">
        <authorList>
            <consortium name="Ensembl"/>
        </authorList>
    </citation>
    <scope>IDENTIFICATION</scope>
</reference>
<dbReference type="PRINTS" id="PR00633">
    <property type="entry name" value="RCCNDNSATION"/>
</dbReference>
<dbReference type="AlphaFoldDB" id="A0A3B3U8Z0"/>
<feature type="repeat" description="RCC1" evidence="1">
    <location>
        <begin position="113"/>
        <end position="176"/>
    </location>
</feature>
<evidence type="ECO:0000313" key="3">
    <source>
        <dbReference type="Proteomes" id="UP000261500"/>
    </source>
</evidence>
<dbReference type="InterPro" id="IPR053035">
    <property type="entry name" value="Mitochondrial_GEF_domain"/>
</dbReference>
<name>A0A3B3U8Z0_9TELE</name>
<feature type="repeat" description="RCC1" evidence="1">
    <location>
        <begin position="314"/>
        <end position="371"/>
    </location>
</feature>
<organism evidence="2 3">
    <name type="scientific">Poecilia latipinna</name>
    <name type="common">sailfin molly</name>
    <dbReference type="NCBI Taxonomy" id="48699"/>
    <lineage>
        <taxon>Eukaryota</taxon>
        <taxon>Metazoa</taxon>
        <taxon>Chordata</taxon>
        <taxon>Craniata</taxon>
        <taxon>Vertebrata</taxon>
        <taxon>Euteleostomi</taxon>
        <taxon>Actinopterygii</taxon>
        <taxon>Neopterygii</taxon>
        <taxon>Teleostei</taxon>
        <taxon>Neoteleostei</taxon>
        <taxon>Acanthomorphata</taxon>
        <taxon>Ovalentaria</taxon>
        <taxon>Atherinomorphae</taxon>
        <taxon>Cyprinodontiformes</taxon>
        <taxon>Poeciliidae</taxon>
        <taxon>Poeciliinae</taxon>
        <taxon>Poecilia</taxon>
    </lineage>
</organism>
<dbReference type="Gene3D" id="2.130.10.30">
    <property type="entry name" value="Regulator of chromosome condensation 1/beta-lactamase-inhibitor protein II"/>
    <property type="match status" value="2"/>
</dbReference>
<keyword evidence="3" id="KW-1185">Reference proteome</keyword>
<dbReference type="InterPro" id="IPR009091">
    <property type="entry name" value="RCC1/BLIP-II"/>
</dbReference>
<protein>
    <submittedName>
        <fullName evidence="2">RCC1 like</fullName>
    </submittedName>
</protein>
<dbReference type="PANTHER" id="PTHR46337">
    <property type="entry name" value="RCC1-LIKE G EXCHANGING FACTOR-LIKE PROTEIN"/>
    <property type="match status" value="1"/>
</dbReference>
<dbReference type="PROSITE" id="PS50012">
    <property type="entry name" value="RCC1_3"/>
    <property type="match status" value="6"/>
</dbReference>
<dbReference type="GO" id="GO:0019843">
    <property type="term" value="F:rRNA binding"/>
    <property type="evidence" value="ECO:0007669"/>
    <property type="project" value="TreeGrafter"/>
</dbReference>
<dbReference type="PANTHER" id="PTHR46337:SF1">
    <property type="entry name" value="RCC1-LIKE G EXCHANGING FACTOR-LIKE PROTEIN"/>
    <property type="match status" value="1"/>
</dbReference>
<feature type="repeat" description="RCC1" evidence="1">
    <location>
        <begin position="372"/>
        <end position="421"/>
    </location>
</feature>
<dbReference type="Pfam" id="PF00415">
    <property type="entry name" value="RCC1"/>
    <property type="match status" value="3"/>
</dbReference>
<dbReference type="GO" id="GO:0005743">
    <property type="term" value="C:mitochondrial inner membrane"/>
    <property type="evidence" value="ECO:0007669"/>
    <property type="project" value="TreeGrafter"/>
</dbReference>
<proteinExistence type="predicted"/>
<evidence type="ECO:0000256" key="1">
    <source>
        <dbReference type="PROSITE-ProRule" id="PRU00235"/>
    </source>
</evidence>
<feature type="repeat" description="RCC1" evidence="1">
    <location>
        <begin position="49"/>
        <end position="109"/>
    </location>
</feature>
<evidence type="ECO:0000313" key="2">
    <source>
        <dbReference type="Ensembl" id="ENSPLAP00000009785.1"/>
    </source>
</evidence>
<dbReference type="GeneTree" id="ENSGT00940000157317"/>
<dbReference type="Ensembl" id="ENSPLAT00000000617.1">
    <property type="protein sequence ID" value="ENSPLAP00000009785.1"/>
    <property type="gene ID" value="ENSPLAG00000012625.1"/>
</dbReference>
<sequence length="423" mass="45922">MALPCLCPRHMQSALRVCGYATLSGASRPQEKSGEPVFQYVGKHRKPTHKVFVWGFSFTGALGIPSFVVPDSGSKKPRRYQYTPYRLETAEQISSAACGYGFTLMASSTKDVTKLWGMGLNKDSQLGFQRTQHNRYKSYDYVLEPSPVALPLSQPQQTRVVQVSCGRAHSLVLTDHEGVFSMGNNAYGQCGRKIIDEEVYRSQLLISGKVYSCGWGADGQTGLGHLNISSSPVEVGGELAGVDVQQINTYGDCSLAVSRDGQLFGWGNSEYRQLALATESTQMNSPRHLPLKGCGKVVQAACGGTQVAVLNEKGEVFVWGYGILGKGPNLSESSNPERIPPTLFGRSEFNPSVAVVKIRCGLSHFAAVTDRGELFVWGKNVRGCLGIGKKDDQFFPWRVTVPGQVVDVACGVDHMVALVKSLL</sequence>
<feature type="repeat" description="RCC1" evidence="1">
    <location>
        <begin position="261"/>
        <end position="313"/>
    </location>
</feature>
<dbReference type="Pfam" id="PF13540">
    <property type="entry name" value="RCC1_2"/>
    <property type="match status" value="1"/>
</dbReference>
<dbReference type="SUPFAM" id="SSF50985">
    <property type="entry name" value="RCC1/BLIP-II"/>
    <property type="match status" value="1"/>
</dbReference>
<dbReference type="GO" id="GO:0070131">
    <property type="term" value="P:positive regulation of mitochondrial translation"/>
    <property type="evidence" value="ECO:0007669"/>
    <property type="project" value="TreeGrafter"/>
</dbReference>
<dbReference type="GO" id="GO:0005085">
    <property type="term" value="F:guanyl-nucleotide exchange factor activity"/>
    <property type="evidence" value="ECO:0007669"/>
    <property type="project" value="TreeGrafter"/>
</dbReference>
<feature type="repeat" description="RCC1" evidence="1">
    <location>
        <begin position="208"/>
        <end position="260"/>
    </location>
</feature>
<reference evidence="2" key="1">
    <citation type="submission" date="2025-08" db="UniProtKB">
        <authorList>
            <consortium name="Ensembl"/>
        </authorList>
    </citation>
    <scope>IDENTIFICATION</scope>
</reference>
<dbReference type="Proteomes" id="UP000261500">
    <property type="component" value="Unplaced"/>
</dbReference>